<dbReference type="PANTHER" id="PTHR30069">
    <property type="entry name" value="TONB-DEPENDENT OUTER MEMBRANE RECEPTOR"/>
    <property type="match status" value="1"/>
</dbReference>
<evidence type="ECO:0000256" key="3">
    <source>
        <dbReference type="ARBA" id="ARBA00022452"/>
    </source>
</evidence>
<evidence type="ECO:0000256" key="11">
    <source>
        <dbReference type="RuleBase" id="RU003357"/>
    </source>
</evidence>
<evidence type="ECO:0000259" key="12">
    <source>
        <dbReference type="Pfam" id="PF00593"/>
    </source>
</evidence>
<evidence type="ECO:0000256" key="9">
    <source>
        <dbReference type="ARBA" id="ARBA00023237"/>
    </source>
</evidence>
<evidence type="ECO:0000256" key="2">
    <source>
        <dbReference type="ARBA" id="ARBA00022448"/>
    </source>
</evidence>
<dbReference type="InterPro" id="IPR037066">
    <property type="entry name" value="Plug_dom_sf"/>
</dbReference>
<keyword evidence="4 10" id="KW-0812">Transmembrane</keyword>
<dbReference type="Pfam" id="PF07715">
    <property type="entry name" value="Plug"/>
    <property type="match status" value="1"/>
</dbReference>
<evidence type="ECO:0000256" key="6">
    <source>
        <dbReference type="ARBA" id="ARBA00023077"/>
    </source>
</evidence>
<evidence type="ECO:0000313" key="15">
    <source>
        <dbReference type="Proteomes" id="UP000463975"/>
    </source>
</evidence>
<protein>
    <submittedName>
        <fullName evidence="14">TonB-dependent receptor</fullName>
    </submittedName>
</protein>
<accession>A0A6P1NDR3</accession>
<comment type="subcellular location">
    <subcellularLocation>
        <location evidence="1 10">Cell outer membrane</location>
        <topology evidence="1 10">Multi-pass membrane protein</topology>
    </subcellularLocation>
</comment>
<sequence>MPRLTQETGTQVTVITAHDIEITQRRDLSTLLAHTPGLNMVRTGGPGGTGSIFMRGLNANEVKLRLDGMDINDPSGPAGAFDTAQFLTDGLARVEILRGPQSGLYGADAMGGVIDMKTQKGRGSLKTGLRIEGGTYSTANQMAYLSGQLEKFHYFIELSHNHVGRYQAVPRYYRQKIESKIATNRNDNRTANLRFDYDMLENLTFTLTSHLTQADYDFEADQSLPPDYVSVPTSLRNENNLNQAIIRGETKLVLFHGAFEQYAGLGYVTYRRRDRTAGQADIAFNRGDRLKADWRGLTHLGQNASFLVGYDHIKERLIRPARYQTVTDAGYGQLEGNWRDIFYGAANIRFDQNSRYGHYVTWRVAPAIKVPHTGLTLKASGGTGFHGPSLNQLFVSYPDFNSFANPNLKAEKLIGFDAGFEEHLLKDRFVFGADYYENHVHNLINYAYVPSMKAYSYLNVARAKTHGMEAYFTAKFLSSLQWQSSYSYVIARDLEEHAMLARRPKHKITSSLIWTPIKDLTIVPSVLYVSSWHDIDRYNFKKIRSEGYVTLDLSAQYNLTKQAQLFIRADNMANERYENPAGYSQPSRSFYGGVTIGL</sequence>
<dbReference type="InterPro" id="IPR012910">
    <property type="entry name" value="Plug_dom"/>
</dbReference>
<keyword evidence="8 14" id="KW-0675">Receptor</keyword>
<dbReference type="Gene3D" id="2.40.170.20">
    <property type="entry name" value="TonB-dependent receptor, beta-barrel domain"/>
    <property type="match status" value="1"/>
</dbReference>
<keyword evidence="3 10" id="KW-1134">Transmembrane beta strand</keyword>
<keyword evidence="9 10" id="KW-0998">Cell outer membrane</keyword>
<evidence type="ECO:0000256" key="7">
    <source>
        <dbReference type="ARBA" id="ARBA00023136"/>
    </source>
</evidence>
<dbReference type="Pfam" id="PF00593">
    <property type="entry name" value="TonB_dep_Rec_b-barrel"/>
    <property type="match status" value="1"/>
</dbReference>
<dbReference type="PANTHER" id="PTHR30069:SF29">
    <property type="entry name" value="HEMOGLOBIN AND HEMOGLOBIN-HAPTOGLOBIN-BINDING PROTEIN 1-RELATED"/>
    <property type="match status" value="1"/>
</dbReference>
<feature type="domain" description="TonB-dependent receptor-like beta-barrel" evidence="12">
    <location>
        <begin position="136"/>
        <end position="571"/>
    </location>
</feature>
<gene>
    <name evidence="14" type="ORF">GT348_08255</name>
</gene>
<keyword evidence="5" id="KW-0732">Signal</keyword>
<evidence type="ECO:0000259" key="13">
    <source>
        <dbReference type="Pfam" id="PF07715"/>
    </source>
</evidence>
<dbReference type="Proteomes" id="UP000463975">
    <property type="component" value="Chromosome"/>
</dbReference>
<dbReference type="CDD" id="cd01347">
    <property type="entry name" value="ligand_gated_channel"/>
    <property type="match status" value="1"/>
</dbReference>
<evidence type="ECO:0000256" key="4">
    <source>
        <dbReference type="ARBA" id="ARBA00022692"/>
    </source>
</evidence>
<dbReference type="EMBL" id="CP047652">
    <property type="protein sequence ID" value="QHI96456.1"/>
    <property type="molecule type" value="Genomic_DNA"/>
</dbReference>
<feature type="domain" description="TonB-dependent receptor plug" evidence="13">
    <location>
        <begin position="6"/>
        <end position="113"/>
    </location>
</feature>
<dbReference type="GO" id="GO:0044718">
    <property type="term" value="P:siderophore transmembrane transport"/>
    <property type="evidence" value="ECO:0007669"/>
    <property type="project" value="TreeGrafter"/>
</dbReference>
<dbReference type="Gene3D" id="2.170.130.10">
    <property type="entry name" value="TonB-dependent receptor, plug domain"/>
    <property type="match status" value="1"/>
</dbReference>
<name>A0A6P1NDR3_9PROT</name>
<proteinExistence type="inferred from homology"/>
<dbReference type="AlphaFoldDB" id="A0A6P1NDR3"/>
<dbReference type="InterPro" id="IPR036942">
    <property type="entry name" value="Beta-barrel_TonB_sf"/>
</dbReference>
<organism evidence="14 15">
    <name type="scientific">Aristophania vespae</name>
    <dbReference type="NCBI Taxonomy" id="2697033"/>
    <lineage>
        <taxon>Bacteria</taxon>
        <taxon>Pseudomonadati</taxon>
        <taxon>Pseudomonadota</taxon>
        <taxon>Alphaproteobacteria</taxon>
        <taxon>Acetobacterales</taxon>
        <taxon>Acetobacteraceae</taxon>
        <taxon>Aristophania</taxon>
    </lineage>
</organism>
<keyword evidence="7 10" id="KW-0472">Membrane</keyword>
<dbReference type="PROSITE" id="PS52016">
    <property type="entry name" value="TONB_DEPENDENT_REC_3"/>
    <property type="match status" value="1"/>
</dbReference>
<dbReference type="InterPro" id="IPR000531">
    <property type="entry name" value="Beta-barrel_TonB"/>
</dbReference>
<evidence type="ECO:0000256" key="5">
    <source>
        <dbReference type="ARBA" id="ARBA00022729"/>
    </source>
</evidence>
<dbReference type="SUPFAM" id="SSF56935">
    <property type="entry name" value="Porins"/>
    <property type="match status" value="1"/>
</dbReference>
<comment type="similarity">
    <text evidence="10 11">Belongs to the TonB-dependent receptor family.</text>
</comment>
<keyword evidence="2 10" id="KW-0813">Transport</keyword>
<dbReference type="KEGG" id="bomb:GT348_08255"/>
<keyword evidence="6 11" id="KW-0798">TonB box</keyword>
<evidence type="ECO:0000256" key="10">
    <source>
        <dbReference type="PROSITE-ProRule" id="PRU01360"/>
    </source>
</evidence>
<dbReference type="GO" id="GO:0009279">
    <property type="term" value="C:cell outer membrane"/>
    <property type="evidence" value="ECO:0007669"/>
    <property type="project" value="UniProtKB-SubCell"/>
</dbReference>
<reference evidence="14 15" key="1">
    <citation type="submission" date="2020-01" db="EMBL/GenBank/DDBJ databases">
        <title>Genome sequencing of strain KACC 21507.</title>
        <authorList>
            <person name="Heo J."/>
            <person name="Kim S.-J."/>
            <person name="Kim J.-S."/>
            <person name="Hong S.-B."/>
            <person name="Kwon S.-W."/>
        </authorList>
    </citation>
    <scope>NUCLEOTIDE SEQUENCE [LARGE SCALE GENOMIC DNA]</scope>
    <source>
        <strain evidence="14 15">KACC 21507</strain>
    </source>
</reference>
<evidence type="ECO:0000313" key="14">
    <source>
        <dbReference type="EMBL" id="QHI96456.1"/>
    </source>
</evidence>
<keyword evidence="15" id="KW-1185">Reference proteome</keyword>
<dbReference type="GO" id="GO:0015344">
    <property type="term" value="F:siderophore uptake transmembrane transporter activity"/>
    <property type="evidence" value="ECO:0007669"/>
    <property type="project" value="TreeGrafter"/>
</dbReference>
<evidence type="ECO:0000256" key="1">
    <source>
        <dbReference type="ARBA" id="ARBA00004571"/>
    </source>
</evidence>
<dbReference type="InterPro" id="IPR039426">
    <property type="entry name" value="TonB-dep_rcpt-like"/>
</dbReference>
<evidence type="ECO:0000256" key="8">
    <source>
        <dbReference type="ARBA" id="ARBA00023170"/>
    </source>
</evidence>